<dbReference type="CDD" id="cd05913">
    <property type="entry name" value="PaaK"/>
    <property type="match status" value="1"/>
</dbReference>
<dbReference type="InterPro" id="IPR051414">
    <property type="entry name" value="Adenylate-forming_Reductase"/>
</dbReference>
<dbReference type="EC" id="6.2.1.30" evidence="6 9"/>
<feature type="domain" description="AMP-dependent ligase C-terminal" evidence="11">
    <location>
        <begin position="334"/>
        <end position="431"/>
    </location>
</feature>
<protein>
    <recommendedName>
        <fullName evidence="7 9">Phenylacetate-coenzyme A ligase</fullName>
        <ecNumber evidence="6 9">6.2.1.30</ecNumber>
    </recommendedName>
    <alternativeName>
        <fullName evidence="8 9">Phenylacetyl-CoA ligase</fullName>
    </alternativeName>
</protein>
<evidence type="ECO:0000259" key="11">
    <source>
        <dbReference type="Pfam" id="PF14535"/>
    </source>
</evidence>
<dbReference type="GO" id="GO:0010124">
    <property type="term" value="P:phenylacetate catabolic process"/>
    <property type="evidence" value="ECO:0007669"/>
    <property type="project" value="UniProtKB-UniRule"/>
</dbReference>
<dbReference type="GO" id="GO:0000166">
    <property type="term" value="F:nucleotide binding"/>
    <property type="evidence" value="ECO:0007669"/>
    <property type="project" value="UniProtKB-KW"/>
</dbReference>
<dbReference type="InterPro" id="IPR000873">
    <property type="entry name" value="AMP-dep_synth/lig_dom"/>
</dbReference>
<dbReference type="PIRSF" id="PIRSF006444">
    <property type="entry name" value="PaaK"/>
    <property type="match status" value="1"/>
</dbReference>
<name>A0A9D1I4V7_9FIRM</name>
<comment type="catalytic activity">
    <reaction evidence="9">
        <text>2-phenylacetate + ATP + CoA = phenylacetyl-CoA + AMP + diphosphate</text>
        <dbReference type="Rhea" id="RHEA:20956"/>
        <dbReference type="ChEBI" id="CHEBI:18401"/>
        <dbReference type="ChEBI" id="CHEBI:30616"/>
        <dbReference type="ChEBI" id="CHEBI:33019"/>
        <dbReference type="ChEBI" id="CHEBI:57287"/>
        <dbReference type="ChEBI" id="CHEBI:57390"/>
        <dbReference type="ChEBI" id="CHEBI:456215"/>
        <dbReference type="EC" id="6.2.1.30"/>
    </reaction>
</comment>
<evidence type="ECO:0000256" key="6">
    <source>
        <dbReference type="ARBA" id="ARBA00066629"/>
    </source>
</evidence>
<evidence type="ECO:0000256" key="4">
    <source>
        <dbReference type="ARBA" id="ARBA00060591"/>
    </source>
</evidence>
<dbReference type="Pfam" id="PF14535">
    <property type="entry name" value="AMP-binding_C_2"/>
    <property type="match status" value="1"/>
</dbReference>
<comment type="similarity">
    <text evidence="5 9">Belongs to the phenylacetyl-CoA ligase family.</text>
</comment>
<evidence type="ECO:0000256" key="5">
    <source>
        <dbReference type="ARBA" id="ARBA00061566"/>
    </source>
</evidence>
<evidence type="ECO:0000256" key="2">
    <source>
        <dbReference type="ARBA" id="ARBA00022598"/>
    </source>
</evidence>
<reference evidence="12" key="2">
    <citation type="journal article" date="2021" name="PeerJ">
        <title>Extensive microbial diversity within the chicken gut microbiome revealed by metagenomics and culture.</title>
        <authorList>
            <person name="Gilroy R."/>
            <person name="Ravi A."/>
            <person name="Getino M."/>
            <person name="Pursley I."/>
            <person name="Horton D.L."/>
            <person name="Alikhan N.F."/>
            <person name="Baker D."/>
            <person name="Gharbi K."/>
            <person name="Hall N."/>
            <person name="Watson M."/>
            <person name="Adriaenssens E.M."/>
            <person name="Foster-Nyarko E."/>
            <person name="Jarju S."/>
            <person name="Secka A."/>
            <person name="Antonio M."/>
            <person name="Oren A."/>
            <person name="Chaudhuri R.R."/>
            <person name="La Ragione R."/>
            <person name="Hildebrand F."/>
            <person name="Pallen M.J."/>
        </authorList>
    </citation>
    <scope>NUCLEOTIDE SEQUENCE</scope>
    <source>
        <strain evidence="12">11300</strain>
    </source>
</reference>
<dbReference type="Proteomes" id="UP000824091">
    <property type="component" value="Unassembled WGS sequence"/>
</dbReference>
<gene>
    <name evidence="12" type="ORF">IAD16_05765</name>
</gene>
<dbReference type="PANTHER" id="PTHR43439">
    <property type="entry name" value="PHENYLACETATE-COENZYME A LIGASE"/>
    <property type="match status" value="1"/>
</dbReference>
<dbReference type="InterPro" id="IPR042099">
    <property type="entry name" value="ANL_N_sf"/>
</dbReference>
<dbReference type="InterPro" id="IPR028154">
    <property type="entry name" value="AMP-dep_Lig_C"/>
</dbReference>
<dbReference type="EMBL" id="DVMO01000085">
    <property type="protein sequence ID" value="HIU27867.1"/>
    <property type="molecule type" value="Genomic_DNA"/>
</dbReference>
<keyword evidence="2 9" id="KW-0436">Ligase</keyword>
<organism evidence="12 13">
    <name type="scientific">Candidatus Fimisoma avicola</name>
    <dbReference type="NCBI Taxonomy" id="2840826"/>
    <lineage>
        <taxon>Bacteria</taxon>
        <taxon>Bacillati</taxon>
        <taxon>Bacillota</taxon>
        <taxon>Clostridia</taxon>
        <taxon>Eubacteriales</taxon>
        <taxon>Candidatus Fimisoma</taxon>
    </lineage>
</organism>
<dbReference type="InterPro" id="IPR020845">
    <property type="entry name" value="AMP-binding_CS"/>
</dbReference>
<evidence type="ECO:0000256" key="1">
    <source>
        <dbReference type="ARBA" id="ARBA00011245"/>
    </source>
</evidence>
<proteinExistence type="inferred from homology"/>
<comment type="pathway">
    <text evidence="4 9">Aromatic compound metabolism; phenylacetate degradation.</text>
</comment>
<keyword evidence="3 9" id="KW-0547">Nucleotide-binding</keyword>
<evidence type="ECO:0000259" key="10">
    <source>
        <dbReference type="Pfam" id="PF00501"/>
    </source>
</evidence>
<dbReference type="PANTHER" id="PTHR43439:SF1">
    <property type="entry name" value="PHENYLACETATE-COENZYME A LIGASE"/>
    <property type="match status" value="1"/>
</dbReference>
<comment type="subunit">
    <text evidence="1">Monomer.</text>
</comment>
<accession>A0A9D1I4V7</accession>
<evidence type="ECO:0000256" key="9">
    <source>
        <dbReference type="PIRNR" id="PIRNR006444"/>
    </source>
</evidence>
<dbReference type="FunFam" id="3.40.50.12780:FF:000016">
    <property type="entry name" value="Phenylacetate-coenzyme A ligase"/>
    <property type="match status" value="1"/>
</dbReference>
<dbReference type="AlphaFoldDB" id="A0A9D1I4V7"/>
<comment type="function">
    <text evidence="9">Catalyzes the activation of phenylacetic acid (PA) to phenylacetyl-CoA (PA-CoA).</text>
</comment>
<dbReference type="InterPro" id="IPR011880">
    <property type="entry name" value="PA_CoA_ligase"/>
</dbReference>
<dbReference type="InterPro" id="IPR045851">
    <property type="entry name" value="AMP-bd_C_sf"/>
</dbReference>
<sequence>MIWNREMECADRKTMRALQLEKLKKTVKHEYENVAPYRKKMDEAGVKPDDIKTLDDIRRLPFTQKEDLAANYPTGLFAKPMHEIVRIQASSGTTGKPKIAGYTRNDLDMWGECVARSLTMAGADKDSIVHVSYGYGLFTGGLGAHIGAETIGATVIPMSSGNTQKQVMFLQDMKSTHLCCTPSYALTIAEAVAKAGIKPEELALKAGVFGAEPWTQAMRDKIEAGLGIKAHDIYGLSEIMGPGVSTSCSENNGMHIQEDYFYPEIIDPDTLEPVPDGEKGELVITTLGKEGMPLIRYRTRDICYLMREKCACGRTTVRMSRVFGRTDDMLIIRGVNVFPSQVETVIAKFDKELTMNYKLYIGRENNTDTFELAVELAEGLALDDIGFVEMMRGRVEHALRDILGIGCKVRLLNEGTLPRSEGKAVRVEDTRKL</sequence>
<comment type="caution">
    <text evidence="12">The sequence shown here is derived from an EMBL/GenBank/DDBJ whole genome shotgun (WGS) entry which is preliminary data.</text>
</comment>
<feature type="domain" description="AMP-dependent synthetase/ligase" evidence="10">
    <location>
        <begin position="78"/>
        <end position="285"/>
    </location>
</feature>
<evidence type="ECO:0000313" key="12">
    <source>
        <dbReference type="EMBL" id="HIU27867.1"/>
    </source>
</evidence>
<evidence type="ECO:0000256" key="8">
    <source>
        <dbReference type="ARBA" id="ARBA00075111"/>
    </source>
</evidence>
<evidence type="ECO:0000313" key="13">
    <source>
        <dbReference type="Proteomes" id="UP000824091"/>
    </source>
</evidence>
<evidence type="ECO:0000256" key="3">
    <source>
        <dbReference type="ARBA" id="ARBA00022741"/>
    </source>
</evidence>
<dbReference type="Gene3D" id="3.30.300.30">
    <property type="match status" value="1"/>
</dbReference>
<evidence type="ECO:0000256" key="7">
    <source>
        <dbReference type="ARBA" id="ARBA00068695"/>
    </source>
</evidence>
<dbReference type="PROSITE" id="PS00455">
    <property type="entry name" value="AMP_BINDING"/>
    <property type="match status" value="1"/>
</dbReference>
<dbReference type="Gene3D" id="3.40.50.12780">
    <property type="entry name" value="N-terminal domain of ligase-like"/>
    <property type="match status" value="1"/>
</dbReference>
<dbReference type="GO" id="GO:0047475">
    <property type="term" value="F:phenylacetate-CoA ligase activity"/>
    <property type="evidence" value="ECO:0007669"/>
    <property type="project" value="UniProtKB-EC"/>
</dbReference>
<dbReference type="Pfam" id="PF00501">
    <property type="entry name" value="AMP-binding"/>
    <property type="match status" value="1"/>
</dbReference>
<dbReference type="SUPFAM" id="SSF56801">
    <property type="entry name" value="Acetyl-CoA synthetase-like"/>
    <property type="match status" value="1"/>
</dbReference>
<reference evidence="12" key="1">
    <citation type="submission" date="2020-10" db="EMBL/GenBank/DDBJ databases">
        <authorList>
            <person name="Gilroy R."/>
        </authorList>
    </citation>
    <scope>NUCLEOTIDE SEQUENCE</scope>
    <source>
        <strain evidence="12">11300</strain>
    </source>
</reference>